<protein>
    <recommendedName>
        <fullName evidence="2">PNPLA domain-containing protein</fullName>
    </recommendedName>
</protein>
<dbReference type="InterPro" id="IPR052580">
    <property type="entry name" value="Lipid_Hydrolase"/>
</dbReference>
<dbReference type="Gene3D" id="3.40.1090.10">
    <property type="entry name" value="Cytosolic phospholipase A2 catalytic domain"/>
    <property type="match status" value="2"/>
</dbReference>
<keyword evidence="1" id="KW-0443">Lipid metabolism</keyword>
<dbReference type="GO" id="GO:0006629">
    <property type="term" value="P:lipid metabolic process"/>
    <property type="evidence" value="ECO:0007669"/>
    <property type="project" value="UniProtKB-KW"/>
</dbReference>
<dbReference type="EMBL" id="MN738791">
    <property type="protein sequence ID" value="QHT37231.1"/>
    <property type="molecule type" value="Genomic_DNA"/>
</dbReference>
<dbReference type="InterPro" id="IPR002641">
    <property type="entry name" value="PNPLA_dom"/>
</dbReference>
<dbReference type="PANTHER" id="PTHR46394:SF1">
    <property type="entry name" value="PNPLA DOMAIN-CONTAINING PROTEIN"/>
    <property type="match status" value="1"/>
</dbReference>
<dbReference type="InterPro" id="IPR016035">
    <property type="entry name" value="Acyl_Trfase/lysoPLipase"/>
</dbReference>
<dbReference type="AlphaFoldDB" id="A0A6C0F8P4"/>
<dbReference type="SUPFAM" id="SSF52151">
    <property type="entry name" value="FabD/lysophospholipase-like"/>
    <property type="match status" value="1"/>
</dbReference>
<organism evidence="3">
    <name type="scientific">viral metagenome</name>
    <dbReference type="NCBI Taxonomy" id="1070528"/>
    <lineage>
        <taxon>unclassified sequences</taxon>
        <taxon>metagenomes</taxon>
        <taxon>organismal metagenomes</taxon>
    </lineage>
</organism>
<feature type="domain" description="PNPLA" evidence="2">
    <location>
        <begin position="7"/>
        <end position="181"/>
    </location>
</feature>
<evidence type="ECO:0000313" key="3">
    <source>
        <dbReference type="EMBL" id="QHT37231.1"/>
    </source>
</evidence>
<proteinExistence type="predicted"/>
<dbReference type="PANTHER" id="PTHR46394">
    <property type="entry name" value="ANNEXIN"/>
    <property type="match status" value="1"/>
</dbReference>
<dbReference type="Pfam" id="PF01734">
    <property type="entry name" value="Patatin"/>
    <property type="match status" value="1"/>
</dbReference>
<evidence type="ECO:0000259" key="2">
    <source>
        <dbReference type="PROSITE" id="PS51635"/>
    </source>
</evidence>
<dbReference type="PROSITE" id="PS51635">
    <property type="entry name" value="PNPLA"/>
    <property type="match status" value="1"/>
</dbReference>
<name>A0A6C0F8P4_9ZZZZ</name>
<evidence type="ECO:0000256" key="1">
    <source>
        <dbReference type="ARBA" id="ARBA00023098"/>
    </source>
</evidence>
<accession>A0A6C0F8P4</accession>
<reference evidence="3" key="1">
    <citation type="journal article" date="2020" name="Nature">
        <title>Giant virus diversity and host interactions through global metagenomics.</title>
        <authorList>
            <person name="Schulz F."/>
            <person name="Roux S."/>
            <person name="Paez-Espino D."/>
            <person name="Jungbluth S."/>
            <person name="Walsh D.A."/>
            <person name="Denef V.J."/>
            <person name="McMahon K.D."/>
            <person name="Konstantinidis K.T."/>
            <person name="Eloe-Fadrosh E.A."/>
            <person name="Kyrpides N.C."/>
            <person name="Woyke T."/>
        </authorList>
    </citation>
    <scope>NUCLEOTIDE SEQUENCE</scope>
    <source>
        <strain evidence="3">GVMAG-S-ERX555967-131</strain>
    </source>
</reference>
<sequence>MDEKTHLVLSGGSTFGTSMLGVLNELQLNKIKYISGVSVGALIGSLLCICKPNEIYDLIKHKTLFTDDDIDFSLFFVEYGFINSDFIINIVSDMFKYKINNSNPTFKELHDVSNTELWICATNLTKNKVEYFNYKQHPDMHVNTAIRMSISIPLVMNKTIYNECVYVDGAIKDEFPICPFNNIDKKCIIGIKIDIESNIDINCSMIDYISSIIINMLKRYDETNIGIDCVYMKFSDLPNMSNVSSEELQQMYNHGIKIGKDWLKDS</sequence>